<evidence type="ECO:0000313" key="3">
    <source>
        <dbReference type="Proteomes" id="UP001162483"/>
    </source>
</evidence>
<evidence type="ECO:0000313" key="2">
    <source>
        <dbReference type="EMBL" id="CAI9556577.1"/>
    </source>
</evidence>
<name>A0ABN9CBQ8_9NEOB</name>
<comment type="caution">
    <text evidence="2">The sequence shown here is derived from an EMBL/GenBank/DDBJ whole genome shotgun (WGS) entry which is preliminary data.</text>
</comment>
<keyword evidence="3" id="KW-1185">Reference proteome</keyword>
<dbReference type="EMBL" id="CATNWA010008630">
    <property type="protein sequence ID" value="CAI9556577.1"/>
    <property type="molecule type" value="Genomic_DNA"/>
</dbReference>
<feature type="region of interest" description="Disordered" evidence="1">
    <location>
        <begin position="1"/>
        <end position="26"/>
    </location>
</feature>
<sequence>MAPPTDPHRPRGPNLQGPFTASSSAPGPEVSWALYGLLFCCPLAHLPWAFFQVSHTAGGFSFFIRGAEGAPPALPGPVQVVRGPGFGPVTAQTSEVCGESKIDAHHLHVILTDSINFSLPPSDSKGILN</sequence>
<evidence type="ECO:0000256" key="1">
    <source>
        <dbReference type="SAM" id="MobiDB-lite"/>
    </source>
</evidence>
<gene>
    <name evidence="2" type="ORF">SPARVUS_LOCUS4565685</name>
</gene>
<organism evidence="2 3">
    <name type="scientific">Staurois parvus</name>
    <dbReference type="NCBI Taxonomy" id="386267"/>
    <lineage>
        <taxon>Eukaryota</taxon>
        <taxon>Metazoa</taxon>
        <taxon>Chordata</taxon>
        <taxon>Craniata</taxon>
        <taxon>Vertebrata</taxon>
        <taxon>Euteleostomi</taxon>
        <taxon>Amphibia</taxon>
        <taxon>Batrachia</taxon>
        <taxon>Anura</taxon>
        <taxon>Neobatrachia</taxon>
        <taxon>Ranoidea</taxon>
        <taxon>Ranidae</taxon>
        <taxon>Staurois</taxon>
    </lineage>
</organism>
<protein>
    <submittedName>
        <fullName evidence="2">Uncharacterized protein</fullName>
    </submittedName>
</protein>
<proteinExistence type="predicted"/>
<reference evidence="2" key="1">
    <citation type="submission" date="2023-05" db="EMBL/GenBank/DDBJ databases">
        <authorList>
            <person name="Stuckert A."/>
        </authorList>
    </citation>
    <scope>NUCLEOTIDE SEQUENCE</scope>
</reference>
<accession>A0ABN9CBQ8</accession>
<dbReference type="Proteomes" id="UP001162483">
    <property type="component" value="Unassembled WGS sequence"/>
</dbReference>